<dbReference type="WBParaSite" id="nRc.2.0.1.t05855-RA">
    <property type="protein sequence ID" value="nRc.2.0.1.t05855-RA"/>
    <property type="gene ID" value="nRc.2.0.1.g05855"/>
</dbReference>
<accession>A0A915HVN5</accession>
<feature type="compositionally biased region" description="Low complexity" evidence="1">
    <location>
        <begin position="91"/>
        <end position="105"/>
    </location>
</feature>
<feature type="region of interest" description="Disordered" evidence="1">
    <location>
        <begin position="32"/>
        <end position="210"/>
    </location>
</feature>
<name>A0A915HVN5_ROMCU</name>
<evidence type="ECO:0000256" key="1">
    <source>
        <dbReference type="SAM" id="MobiDB-lite"/>
    </source>
</evidence>
<proteinExistence type="predicted"/>
<dbReference type="AlphaFoldDB" id="A0A915HVN5"/>
<feature type="compositionally biased region" description="Basic and acidic residues" evidence="1">
    <location>
        <begin position="117"/>
        <end position="129"/>
    </location>
</feature>
<feature type="compositionally biased region" description="Low complexity" evidence="1">
    <location>
        <begin position="190"/>
        <end position="205"/>
    </location>
</feature>
<reference evidence="3" key="1">
    <citation type="submission" date="2022-11" db="UniProtKB">
        <authorList>
            <consortium name="WormBaseParasite"/>
        </authorList>
    </citation>
    <scope>IDENTIFICATION</scope>
</reference>
<organism evidence="2 3">
    <name type="scientific">Romanomermis culicivorax</name>
    <name type="common">Nematode worm</name>
    <dbReference type="NCBI Taxonomy" id="13658"/>
    <lineage>
        <taxon>Eukaryota</taxon>
        <taxon>Metazoa</taxon>
        <taxon>Ecdysozoa</taxon>
        <taxon>Nematoda</taxon>
        <taxon>Enoplea</taxon>
        <taxon>Dorylaimia</taxon>
        <taxon>Mermithida</taxon>
        <taxon>Mermithoidea</taxon>
        <taxon>Mermithidae</taxon>
        <taxon>Romanomermis</taxon>
    </lineage>
</organism>
<sequence>MICISTLREDFFKQQIQQQQLQAAGLVPPGMAGAFGGPHPGFPPTSSLPPAALPPGFLPPLPPGVKDEKPNNNSLNLMNNDENRHSQNRHSVSPSVSRPNRSRSPQDGVVDKRRRKMDNGDSDDNKSNDDLVVDVQNEDPISPANGAKSSPENANSSGGGVGSSGGGAGTNNHHGVNLIRKPKVERSDSPRSNASSAGGRSSPGAARKEVRKMIEKFEELFL</sequence>
<keyword evidence="2" id="KW-1185">Reference proteome</keyword>
<evidence type="ECO:0000313" key="2">
    <source>
        <dbReference type="Proteomes" id="UP000887565"/>
    </source>
</evidence>
<dbReference type="Proteomes" id="UP000887565">
    <property type="component" value="Unplaced"/>
</dbReference>
<feature type="compositionally biased region" description="Low complexity" evidence="1">
    <location>
        <begin position="71"/>
        <end position="80"/>
    </location>
</feature>
<evidence type="ECO:0000313" key="3">
    <source>
        <dbReference type="WBParaSite" id="nRc.2.0.1.t05855-RA"/>
    </source>
</evidence>
<protein>
    <submittedName>
        <fullName evidence="3">Uncharacterized protein</fullName>
    </submittedName>
</protein>
<feature type="compositionally biased region" description="Gly residues" evidence="1">
    <location>
        <begin position="157"/>
        <end position="169"/>
    </location>
</feature>
<feature type="compositionally biased region" description="Pro residues" evidence="1">
    <location>
        <begin position="40"/>
        <end position="63"/>
    </location>
</feature>